<keyword evidence="2" id="KW-1185">Reference proteome</keyword>
<protein>
    <submittedName>
        <fullName evidence="1">Uncharacterized protein</fullName>
    </submittedName>
</protein>
<gene>
    <name evidence="1" type="ORF">Syun_004125</name>
</gene>
<dbReference type="EMBL" id="JBBNAF010000002">
    <property type="protein sequence ID" value="KAK9163223.1"/>
    <property type="molecule type" value="Genomic_DNA"/>
</dbReference>
<comment type="caution">
    <text evidence="1">The sequence shown here is derived from an EMBL/GenBank/DDBJ whole genome shotgun (WGS) entry which is preliminary data.</text>
</comment>
<dbReference type="Proteomes" id="UP001420932">
    <property type="component" value="Unassembled WGS sequence"/>
</dbReference>
<accession>A0AAP0Q0W5</accession>
<name>A0AAP0Q0W5_9MAGN</name>
<sequence length="60" mass="7199">MKHEKFETEKFCIIIYRDIRRATSLSIEWLDIGFGRETLYSTIALYLQVHDFSTSLMPHF</sequence>
<reference evidence="1 2" key="1">
    <citation type="submission" date="2024-01" db="EMBL/GenBank/DDBJ databases">
        <title>Genome assemblies of Stephania.</title>
        <authorList>
            <person name="Yang L."/>
        </authorList>
    </citation>
    <scope>NUCLEOTIDE SEQUENCE [LARGE SCALE GENOMIC DNA]</scope>
    <source>
        <strain evidence="1">YNDBR</strain>
        <tissue evidence="1">Leaf</tissue>
    </source>
</reference>
<dbReference type="AlphaFoldDB" id="A0AAP0Q0W5"/>
<organism evidence="1 2">
    <name type="scientific">Stephania yunnanensis</name>
    <dbReference type="NCBI Taxonomy" id="152371"/>
    <lineage>
        <taxon>Eukaryota</taxon>
        <taxon>Viridiplantae</taxon>
        <taxon>Streptophyta</taxon>
        <taxon>Embryophyta</taxon>
        <taxon>Tracheophyta</taxon>
        <taxon>Spermatophyta</taxon>
        <taxon>Magnoliopsida</taxon>
        <taxon>Ranunculales</taxon>
        <taxon>Menispermaceae</taxon>
        <taxon>Menispermoideae</taxon>
        <taxon>Cissampelideae</taxon>
        <taxon>Stephania</taxon>
    </lineage>
</organism>
<proteinExistence type="predicted"/>
<evidence type="ECO:0000313" key="2">
    <source>
        <dbReference type="Proteomes" id="UP001420932"/>
    </source>
</evidence>
<evidence type="ECO:0000313" key="1">
    <source>
        <dbReference type="EMBL" id="KAK9163223.1"/>
    </source>
</evidence>